<feature type="transmembrane region" description="Helical" evidence="1">
    <location>
        <begin position="184"/>
        <end position="207"/>
    </location>
</feature>
<feature type="domain" description="Bacterial Pleckstrin homology" evidence="3">
    <location>
        <begin position="64"/>
        <end position="161"/>
    </location>
</feature>
<evidence type="ECO:0000256" key="1">
    <source>
        <dbReference type="SAM" id="Phobius"/>
    </source>
</evidence>
<protein>
    <recommendedName>
        <fullName evidence="6">Bacterial Pleckstrin homology domain-containing protein</fullName>
    </recommendedName>
</protein>
<organism evidence="4 5">
    <name type="scientific">Hyperthermus butylicus (strain DSM 5456 / JCM 9403 / PLM1-5)</name>
    <dbReference type="NCBI Taxonomy" id="415426"/>
    <lineage>
        <taxon>Archaea</taxon>
        <taxon>Thermoproteota</taxon>
        <taxon>Thermoprotei</taxon>
        <taxon>Desulfurococcales</taxon>
        <taxon>Pyrodictiaceae</taxon>
        <taxon>Hyperthermus</taxon>
    </lineage>
</organism>
<keyword evidence="1" id="KW-0472">Membrane</keyword>
<dbReference type="KEGG" id="hbu:Hbut_0296"/>
<name>A2BJK7_HYPBU</name>
<reference evidence="4 5" key="1">
    <citation type="journal article" date="2007" name="Archaea">
        <title>The genome of Hyperthermus butylicus: a sulfur-reducing, peptide fermenting, neutrophilic Crenarchaeote growing up to 108 degrees C.</title>
        <authorList>
            <person name="Brugger K."/>
            <person name="Chen L."/>
            <person name="Stark M."/>
            <person name="Zibat A."/>
            <person name="Redder P."/>
            <person name="Ruepp A."/>
            <person name="Awayez M."/>
            <person name="She Q."/>
            <person name="Garrett R.A."/>
            <person name="Klenk H.P."/>
        </authorList>
    </citation>
    <scope>NUCLEOTIDE SEQUENCE [LARGE SCALE GENOMIC DNA]</scope>
    <source>
        <strain evidence="5">DSM 5456 / JCM 9403 / PLM1-5</strain>
    </source>
</reference>
<dbReference type="Pfam" id="PF10882">
    <property type="entry name" value="bPH_5"/>
    <property type="match status" value="1"/>
</dbReference>
<dbReference type="OrthoDB" id="387150at2157"/>
<feature type="transmembrane region" description="Helical" evidence="1">
    <location>
        <begin position="7"/>
        <end position="29"/>
    </location>
</feature>
<gene>
    <name evidence="4" type="ordered locus">Hbut_0296</name>
</gene>
<evidence type="ECO:0000313" key="5">
    <source>
        <dbReference type="Proteomes" id="UP000002593"/>
    </source>
</evidence>
<dbReference type="GeneID" id="4781342"/>
<keyword evidence="1" id="KW-1133">Transmembrane helix</keyword>
<sequence>MAYSDTVLRIALSMVATPIVVVVIALTGLPPCPPAAVAFAAGLGLLVVVLPALLVFLPRICRVRASLDIDTLHVDMGSCGVIEIPLDAIRSVRVVDKVVPVWRLAGTSLPGFYSGLFEVKGYGRAYIYAERLENLLALELANGRTVFVGGNAPELADKLEGLVAGSSRIDAENAPRLQRERARIMLLALAAVVVMGAVLGAIAYAALPDKVPVDYGSNWEPEEWGSKTSLLAIYYAIVGGSAAVAAILLVAKRDPTVTLIMLPTVAGLILLGAALLFAAPCYAMQ</sequence>
<dbReference type="InterPro" id="IPR012867">
    <property type="entry name" value="DUF1648"/>
</dbReference>
<proteinExistence type="predicted"/>
<accession>A2BJK7</accession>
<keyword evidence="5" id="KW-1185">Reference proteome</keyword>
<dbReference type="EMBL" id="CP000493">
    <property type="protein sequence ID" value="ABM80168.1"/>
    <property type="molecule type" value="Genomic_DNA"/>
</dbReference>
<feature type="transmembrane region" description="Helical" evidence="1">
    <location>
        <begin position="35"/>
        <end position="57"/>
    </location>
</feature>
<evidence type="ECO:0000313" key="4">
    <source>
        <dbReference type="EMBL" id="ABM80168.1"/>
    </source>
</evidence>
<feature type="transmembrane region" description="Helical" evidence="1">
    <location>
        <begin position="232"/>
        <end position="251"/>
    </location>
</feature>
<dbReference type="RefSeq" id="WP_011821486.1">
    <property type="nucleotide sequence ID" value="NC_008818.1"/>
</dbReference>
<feature type="transmembrane region" description="Helical" evidence="1">
    <location>
        <begin position="258"/>
        <end position="279"/>
    </location>
</feature>
<dbReference type="EnsemblBacteria" id="ABM80168">
    <property type="protein sequence ID" value="ABM80168"/>
    <property type="gene ID" value="Hbut_0296"/>
</dbReference>
<evidence type="ECO:0000259" key="3">
    <source>
        <dbReference type="Pfam" id="PF10882"/>
    </source>
</evidence>
<evidence type="ECO:0008006" key="6">
    <source>
        <dbReference type="Google" id="ProtNLM"/>
    </source>
</evidence>
<dbReference type="Proteomes" id="UP000002593">
    <property type="component" value="Chromosome"/>
</dbReference>
<keyword evidence="1" id="KW-0812">Transmembrane</keyword>
<dbReference type="Pfam" id="PF07853">
    <property type="entry name" value="DUF1648"/>
    <property type="match status" value="1"/>
</dbReference>
<dbReference type="InterPro" id="IPR027783">
    <property type="entry name" value="Bacterial_PH-related"/>
</dbReference>
<dbReference type="HOGENOM" id="CLU_975237_0_0_2"/>
<feature type="domain" description="DUF1648" evidence="2">
    <location>
        <begin position="192"/>
        <end position="233"/>
    </location>
</feature>
<evidence type="ECO:0000259" key="2">
    <source>
        <dbReference type="Pfam" id="PF07853"/>
    </source>
</evidence>
<dbReference type="AlphaFoldDB" id="A2BJK7"/>